<sequence length="216" mass="23329">MRAIPARVTGDTTTPAVRESDHGGAIASTRWRRIREVIATRTVADATREVSIEVGKPQMAPGDTGVVCGFRIQGIGERWAHGADSIAALYRAFQEIAQELRQANSHGAHFTVTEPSDPGFPAAPTRPSRAATTAAHEPQALIAARTLRDADSSLSIIIGRPYLAADRRKHLCRFHISEQGASVASGVDEIQALHNAISMISERLELPQDWPVSRLS</sequence>
<proteinExistence type="predicted"/>
<organism evidence="3 4">
    <name type="scientific">Nocardia niwae</name>
    <dbReference type="NCBI Taxonomy" id="626084"/>
    <lineage>
        <taxon>Bacteria</taxon>
        <taxon>Bacillati</taxon>
        <taxon>Actinomycetota</taxon>
        <taxon>Actinomycetes</taxon>
        <taxon>Mycobacteriales</taxon>
        <taxon>Nocardiaceae</taxon>
        <taxon>Nocardia</taxon>
    </lineage>
</organism>
<feature type="region of interest" description="Disordered" evidence="1">
    <location>
        <begin position="1"/>
        <end position="23"/>
    </location>
</feature>
<evidence type="ECO:0000256" key="1">
    <source>
        <dbReference type="SAM" id="MobiDB-lite"/>
    </source>
</evidence>
<dbReference type="InterPro" id="IPR054241">
    <property type="entry name" value="DUF6968"/>
</dbReference>
<gene>
    <name evidence="3" type="ORF">ABZ507_22020</name>
</gene>
<name>A0ABV2XF20_9NOCA</name>
<evidence type="ECO:0000259" key="2">
    <source>
        <dbReference type="Pfam" id="PF22302"/>
    </source>
</evidence>
<dbReference type="Proteomes" id="UP001550535">
    <property type="component" value="Unassembled WGS sequence"/>
</dbReference>
<keyword evidence="4" id="KW-1185">Reference proteome</keyword>
<evidence type="ECO:0000313" key="3">
    <source>
        <dbReference type="EMBL" id="MEU2124494.1"/>
    </source>
</evidence>
<reference evidence="3 4" key="1">
    <citation type="submission" date="2024-06" db="EMBL/GenBank/DDBJ databases">
        <title>The Natural Products Discovery Center: Release of the First 8490 Sequenced Strains for Exploring Actinobacteria Biosynthetic Diversity.</title>
        <authorList>
            <person name="Kalkreuter E."/>
            <person name="Kautsar S.A."/>
            <person name="Yang D."/>
            <person name="Bader C.D."/>
            <person name="Teijaro C.N."/>
            <person name="Fluegel L."/>
            <person name="Davis C.M."/>
            <person name="Simpson J.R."/>
            <person name="Lauterbach L."/>
            <person name="Steele A.D."/>
            <person name="Gui C."/>
            <person name="Meng S."/>
            <person name="Li G."/>
            <person name="Viehrig K."/>
            <person name="Ye F."/>
            <person name="Su P."/>
            <person name="Kiefer A.F."/>
            <person name="Nichols A."/>
            <person name="Cepeda A.J."/>
            <person name="Yan W."/>
            <person name="Fan B."/>
            <person name="Jiang Y."/>
            <person name="Adhikari A."/>
            <person name="Zheng C.-J."/>
            <person name="Schuster L."/>
            <person name="Cowan T.M."/>
            <person name="Smanski M.J."/>
            <person name="Chevrette M.G."/>
            <person name="De Carvalho L.P.S."/>
            <person name="Shen B."/>
        </authorList>
    </citation>
    <scope>NUCLEOTIDE SEQUENCE [LARGE SCALE GENOMIC DNA]</scope>
    <source>
        <strain evidence="3 4">NPDC019434</strain>
    </source>
</reference>
<feature type="domain" description="DUF6968" evidence="2">
    <location>
        <begin position="44"/>
        <end position="121"/>
    </location>
</feature>
<feature type="domain" description="DUF6968" evidence="2">
    <location>
        <begin position="145"/>
        <end position="206"/>
    </location>
</feature>
<protein>
    <recommendedName>
        <fullName evidence="2">DUF6968 domain-containing protein</fullName>
    </recommendedName>
</protein>
<dbReference type="RefSeq" id="WP_157115013.1">
    <property type="nucleotide sequence ID" value="NZ_JBEYBM010000023.1"/>
</dbReference>
<dbReference type="Pfam" id="PF22302">
    <property type="entry name" value="DUF6968"/>
    <property type="match status" value="2"/>
</dbReference>
<evidence type="ECO:0000313" key="4">
    <source>
        <dbReference type="Proteomes" id="UP001550535"/>
    </source>
</evidence>
<dbReference type="EMBL" id="JBEYBR010000059">
    <property type="protein sequence ID" value="MEU2124494.1"/>
    <property type="molecule type" value="Genomic_DNA"/>
</dbReference>
<comment type="caution">
    <text evidence="3">The sequence shown here is derived from an EMBL/GenBank/DDBJ whole genome shotgun (WGS) entry which is preliminary data.</text>
</comment>
<accession>A0ABV2XF20</accession>